<gene>
    <name evidence="1" type="ORF">LDAN0321_LOCUS177</name>
</gene>
<reference evidence="1" key="1">
    <citation type="submission" date="2021-01" db="EMBL/GenBank/DDBJ databases">
        <authorList>
            <person name="Corre E."/>
            <person name="Pelletier E."/>
            <person name="Niang G."/>
            <person name="Scheremetjew M."/>
            <person name="Finn R."/>
            <person name="Kale V."/>
            <person name="Holt S."/>
            <person name="Cochrane G."/>
            <person name="Meng A."/>
            <person name="Brown T."/>
            <person name="Cohen L."/>
        </authorList>
    </citation>
    <scope>NUCLEOTIDE SEQUENCE</scope>
    <source>
        <strain evidence="1">B650</strain>
    </source>
</reference>
<sequence length="565" mass="63567">MANEVERRMNDLLLQDEEEIGKVEIHRDVAFVGCVSNFGNFLDLCRKVLRNVEVGVPVVVFSRSNSTQHSFRWAQLLMGLMKKYNVDVGLLTYASVTVDEALRIMRSSKESPMYITCSRELACTIKKQHPNLLSSTGGPNTFVSTELTPAIEQAIRDSALIENSGQCTALRHVVVPCTEQEVSHIFGNVPIVSSPEDALRHGQFAGLFESEHFVPIESPDIPAEYLKQPEHDVYYRVCDDLPPDGLNEYWRKVVVDVTKALTIDVNDLAGWLVRNQPISLAVNGDWAMARDLFDKTALVVYTVGTLENPALTCQARPQEKEIFGEFPIRRDLSLYTKYPVIVPSSTPGYNSTYKIEYLNSISDMASLDHKLQYIKPLLKALEKKSVRGFCCELANYIADAVGPKAEVGGDRTVLWGLQRPPLNGTMSVIRCGRHTTLDDMLPAAIPFIITNAREQLEISIDDENGTDLEYSLATLGVSLFNVIKENEETFEKRTFKGTGANDAFFNVMDVDSFDDNDDSEFPLVSQFVSLFLPMGHIKSTEKRDDDFISFFEKSEKWLRLHWHGI</sequence>
<dbReference type="AlphaFoldDB" id="A0A7S2NQ89"/>
<dbReference type="EMBL" id="HBGY01000275">
    <property type="protein sequence ID" value="CAD9554354.1"/>
    <property type="molecule type" value="Transcribed_RNA"/>
</dbReference>
<organism evidence="1">
    <name type="scientific">Leptocylindrus danicus</name>
    <dbReference type="NCBI Taxonomy" id="163516"/>
    <lineage>
        <taxon>Eukaryota</taxon>
        <taxon>Sar</taxon>
        <taxon>Stramenopiles</taxon>
        <taxon>Ochrophyta</taxon>
        <taxon>Bacillariophyta</taxon>
        <taxon>Coscinodiscophyceae</taxon>
        <taxon>Chaetocerotophycidae</taxon>
        <taxon>Leptocylindrales</taxon>
        <taxon>Leptocylindraceae</taxon>
        <taxon>Leptocylindrus</taxon>
    </lineage>
</organism>
<name>A0A7S2NQ89_9STRA</name>
<accession>A0A7S2NQ89</accession>
<evidence type="ECO:0008006" key="2">
    <source>
        <dbReference type="Google" id="ProtNLM"/>
    </source>
</evidence>
<protein>
    <recommendedName>
        <fullName evidence="2">Aldehyde dehydrogenase domain-containing protein</fullName>
    </recommendedName>
</protein>
<proteinExistence type="predicted"/>
<evidence type="ECO:0000313" key="1">
    <source>
        <dbReference type="EMBL" id="CAD9554354.1"/>
    </source>
</evidence>